<evidence type="ECO:0000313" key="3">
    <source>
        <dbReference type="Proteomes" id="UP001220324"/>
    </source>
</evidence>
<dbReference type="EMBL" id="JAQIZZ010000007">
    <property type="protein sequence ID" value="KAJ5533329.1"/>
    <property type="molecule type" value="Genomic_DNA"/>
</dbReference>
<reference evidence="2 3" key="1">
    <citation type="journal article" date="2023" name="IMA Fungus">
        <title>Comparative genomic study of the Penicillium genus elucidates a diverse pangenome and 15 lateral gene transfer events.</title>
        <authorList>
            <person name="Petersen C."/>
            <person name="Sorensen T."/>
            <person name="Nielsen M.R."/>
            <person name="Sondergaard T.E."/>
            <person name="Sorensen J.L."/>
            <person name="Fitzpatrick D.A."/>
            <person name="Frisvad J.C."/>
            <person name="Nielsen K.L."/>
        </authorList>
    </citation>
    <scope>NUCLEOTIDE SEQUENCE [LARGE SCALE GENOMIC DNA]</scope>
    <source>
        <strain evidence="2 3">IBT 35679</strain>
    </source>
</reference>
<dbReference type="Proteomes" id="UP001220324">
    <property type="component" value="Unassembled WGS sequence"/>
</dbReference>
<name>A0AAD6GDT5_9EURO</name>
<sequence length="130" mass="14579">MSDSDDQHSTGEHSDAPEIASFSESERASLLESAKGLDDILTKLIDRFQSLEERIQATQDSFIVARSVLDQVKEQLGSKERVPQASTRLLFDQFVKIADRALALFPLFYPIHCEDGFKDHEEEGEHAAAE</sequence>
<keyword evidence="3" id="KW-1185">Reference proteome</keyword>
<accession>A0AAD6GDT5</accession>
<proteinExistence type="predicted"/>
<feature type="region of interest" description="Disordered" evidence="1">
    <location>
        <begin position="1"/>
        <end position="27"/>
    </location>
</feature>
<gene>
    <name evidence="2" type="ORF">N7494_009881</name>
</gene>
<evidence type="ECO:0000313" key="2">
    <source>
        <dbReference type="EMBL" id="KAJ5533329.1"/>
    </source>
</evidence>
<protein>
    <submittedName>
        <fullName evidence="2">Uncharacterized protein</fullName>
    </submittedName>
</protein>
<organism evidence="2 3">
    <name type="scientific">Penicillium frequentans</name>
    <dbReference type="NCBI Taxonomy" id="3151616"/>
    <lineage>
        <taxon>Eukaryota</taxon>
        <taxon>Fungi</taxon>
        <taxon>Dikarya</taxon>
        <taxon>Ascomycota</taxon>
        <taxon>Pezizomycotina</taxon>
        <taxon>Eurotiomycetes</taxon>
        <taxon>Eurotiomycetidae</taxon>
        <taxon>Eurotiales</taxon>
        <taxon>Aspergillaceae</taxon>
        <taxon>Penicillium</taxon>
    </lineage>
</organism>
<feature type="compositionally biased region" description="Basic and acidic residues" evidence="1">
    <location>
        <begin position="1"/>
        <end position="16"/>
    </location>
</feature>
<evidence type="ECO:0000256" key="1">
    <source>
        <dbReference type="SAM" id="MobiDB-lite"/>
    </source>
</evidence>
<dbReference type="AlphaFoldDB" id="A0AAD6GDT5"/>
<comment type="caution">
    <text evidence="2">The sequence shown here is derived from an EMBL/GenBank/DDBJ whole genome shotgun (WGS) entry which is preliminary data.</text>
</comment>